<keyword evidence="16" id="KW-0137">Centromere</keyword>
<evidence type="ECO:0000256" key="4">
    <source>
        <dbReference type="ARBA" id="ARBA00005366"/>
    </source>
</evidence>
<feature type="compositionally biased region" description="Low complexity" evidence="19">
    <location>
        <begin position="254"/>
        <end position="271"/>
    </location>
</feature>
<proteinExistence type="inferred from homology"/>
<dbReference type="Proteomes" id="UP000319257">
    <property type="component" value="Unassembled WGS sequence"/>
</dbReference>
<dbReference type="GO" id="GO:0007059">
    <property type="term" value="P:chromosome segregation"/>
    <property type="evidence" value="ECO:0007669"/>
    <property type="project" value="UniProtKB-KW"/>
</dbReference>
<comment type="caution">
    <text evidence="20">The sequence shown here is derived from an EMBL/GenBank/DDBJ whole genome shotgun (WGS) entry which is preliminary data.</text>
</comment>
<keyword evidence="7" id="KW-0132">Cell division</keyword>
<evidence type="ECO:0000256" key="5">
    <source>
        <dbReference type="ARBA" id="ARBA00022454"/>
    </source>
</evidence>
<evidence type="ECO:0000256" key="2">
    <source>
        <dbReference type="ARBA" id="ARBA00004186"/>
    </source>
</evidence>
<evidence type="ECO:0000256" key="17">
    <source>
        <dbReference type="ARBA" id="ARBA00044152"/>
    </source>
</evidence>
<protein>
    <recommendedName>
        <fullName evidence="17">DASH complex subunit DUO1</fullName>
    </recommendedName>
    <alternativeName>
        <fullName evidence="18">Outer kinetochore protein DUO1</fullName>
    </alternativeName>
</protein>
<evidence type="ECO:0000256" key="18">
    <source>
        <dbReference type="ARBA" id="ARBA00044358"/>
    </source>
</evidence>
<name>A0A507BF26_9PEZI</name>
<feature type="compositionally biased region" description="Gly residues" evidence="19">
    <location>
        <begin position="272"/>
        <end position="283"/>
    </location>
</feature>
<evidence type="ECO:0000256" key="10">
    <source>
        <dbReference type="ARBA" id="ARBA00022829"/>
    </source>
</evidence>
<dbReference type="RefSeq" id="XP_030999784.1">
    <property type="nucleotide sequence ID" value="XM_031134617.1"/>
</dbReference>
<dbReference type="STRING" id="1093900.A0A507BF26"/>
<evidence type="ECO:0000313" key="21">
    <source>
        <dbReference type="Proteomes" id="UP000319257"/>
    </source>
</evidence>
<dbReference type="InterPro" id="IPR013960">
    <property type="entry name" value="DASH_Duo1"/>
</dbReference>
<feature type="region of interest" description="Disordered" evidence="19">
    <location>
        <begin position="187"/>
        <end position="290"/>
    </location>
</feature>
<dbReference type="GO" id="GO:0072686">
    <property type="term" value="C:mitotic spindle"/>
    <property type="evidence" value="ECO:0007669"/>
    <property type="project" value="InterPro"/>
</dbReference>
<dbReference type="Pfam" id="PF08651">
    <property type="entry name" value="DASH_Duo1"/>
    <property type="match status" value="1"/>
</dbReference>
<evidence type="ECO:0000256" key="3">
    <source>
        <dbReference type="ARBA" id="ARBA00004629"/>
    </source>
</evidence>
<organism evidence="20 21">
    <name type="scientific">Thyridium curvatum</name>
    <dbReference type="NCBI Taxonomy" id="1093900"/>
    <lineage>
        <taxon>Eukaryota</taxon>
        <taxon>Fungi</taxon>
        <taxon>Dikarya</taxon>
        <taxon>Ascomycota</taxon>
        <taxon>Pezizomycotina</taxon>
        <taxon>Sordariomycetes</taxon>
        <taxon>Sordariomycetidae</taxon>
        <taxon>Thyridiales</taxon>
        <taxon>Thyridiaceae</taxon>
        <taxon>Thyridium</taxon>
    </lineage>
</organism>
<keyword evidence="5" id="KW-0158">Chromosome</keyword>
<evidence type="ECO:0000256" key="7">
    <source>
        <dbReference type="ARBA" id="ARBA00022618"/>
    </source>
</evidence>
<keyword evidence="6" id="KW-0963">Cytoplasm</keyword>
<evidence type="ECO:0000256" key="14">
    <source>
        <dbReference type="ARBA" id="ARBA00023242"/>
    </source>
</evidence>
<comment type="subcellular location">
    <subcellularLocation>
        <location evidence="3">Chromosome</location>
        <location evidence="3">Centromere</location>
        <location evidence="3">Kinetochore</location>
    </subcellularLocation>
    <subcellularLocation>
        <location evidence="2">Cytoplasm</location>
        <location evidence="2">Cytoskeleton</location>
        <location evidence="2">Spindle</location>
    </subcellularLocation>
    <subcellularLocation>
        <location evidence="1">Nucleus</location>
    </subcellularLocation>
</comment>
<dbReference type="OrthoDB" id="5599235at2759"/>
<keyword evidence="15" id="KW-0131">Cell cycle</keyword>
<keyword evidence="10" id="KW-0159">Chromosome partition</keyword>
<keyword evidence="8" id="KW-0493">Microtubule</keyword>
<keyword evidence="9" id="KW-0498">Mitosis</keyword>
<dbReference type="GO" id="GO:0051301">
    <property type="term" value="P:cell division"/>
    <property type="evidence" value="ECO:0007669"/>
    <property type="project" value="UniProtKB-KW"/>
</dbReference>
<evidence type="ECO:0000256" key="19">
    <source>
        <dbReference type="SAM" id="MobiDB-lite"/>
    </source>
</evidence>
<keyword evidence="21" id="KW-1185">Reference proteome</keyword>
<evidence type="ECO:0000256" key="12">
    <source>
        <dbReference type="ARBA" id="ARBA00023054"/>
    </source>
</evidence>
<dbReference type="PANTHER" id="PTHR28216:SF1">
    <property type="entry name" value="DASH COMPLEX SUBUNIT DUO1"/>
    <property type="match status" value="1"/>
</dbReference>
<keyword evidence="11" id="KW-0995">Kinetochore</keyword>
<evidence type="ECO:0000256" key="8">
    <source>
        <dbReference type="ARBA" id="ARBA00022701"/>
    </source>
</evidence>
<comment type="similarity">
    <text evidence="4">Belongs to the DASH complex DUO1 family.</text>
</comment>
<keyword evidence="14" id="KW-0539">Nucleus</keyword>
<keyword evidence="12" id="KW-0175">Coiled coil</keyword>
<evidence type="ECO:0000313" key="20">
    <source>
        <dbReference type="EMBL" id="TPX18073.1"/>
    </source>
</evidence>
<dbReference type="GO" id="GO:0042729">
    <property type="term" value="C:DASH complex"/>
    <property type="evidence" value="ECO:0007669"/>
    <property type="project" value="InterPro"/>
</dbReference>
<dbReference type="EMBL" id="SKBQ01000121">
    <property type="protein sequence ID" value="TPX18073.1"/>
    <property type="molecule type" value="Genomic_DNA"/>
</dbReference>
<feature type="region of interest" description="Disordered" evidence="19">
    <location>
        <begin position="63"/>
        <end position="94"/>
    </location>
</feature>
<dbReference type="GO" id="GO:0005874">
    <property type="term" value="C:microtubule"/>
    <property type="evidence" value="ECO:0007669"/>
    <property type="project" value="UniProtKB-KW"/>
</dbReference>
<evidence type="ECO:0000256" key="11">
    <source>
        <dbReference type="ARBA" id="ARBA00022838"/>
    </source>
</evidence>
<reference evidence="20 21" key="1">
    <citation type="submission" date="2019-06" db="EMBL/GenBank/DDBJ databases">
        <title>Draft genome sequence of the filamentous fungus Phialemoniopsis curvata isolated from diesel fuel.</title>
        <authorList>
            <person name="Varaljay V.A."/>
            <person name="Lyon W.J."/>
            <person name="Crouch A.L."/>
            <person name="Drake C.E."/>
            <person name="Hollomon J.M."/>
            <person name="Nadeau L.J."/>
            <person name="Nunn H.S."/>
            <person name="Stevenson B.S."/>
            <person name="Bojanowski C.L."/>
            <person name="Crookes-Goodson W.J."/>
        </authorList>
    </citation>
    <scope>NUCLEOTIDE SEQUENCE [LARGE SCALE GENOMIC DNA]</scope>
    <source>
        <strain evidence="20 21">D216</strain>
    </source>
</reference>
<evidence type="ECO:0000256" key="16">
    <source>
        <dbReference type="ARBA" id="ARBA00023328"/>
    </source>
</evidence>
<feature type="compositionally biased region" description="Basic and acidic residues" evidence="19">
    <location>
        <begin position="187"/>
        <end position="217"/>
    </location>
</feature>
<keyword evidence="13" id="KW-0206">Cytoskeleton</keyword>
<dbReference type="AlphaFoldDB" id="A0A507BF26"/>
<dbReference type="GO" id="GO:0000278">
    <property type="term" value="P:mitotic cell cycle"/>
    <property type="evidence" value="ECO:0007669"/>
    <property type="project" value="InterPro"/>
</dbReference>
<evidence type="ECO:0000256" key="13">
    <source>
        <dbReference type="ARBA" id="ARBA00023212"/>
    </source>
</evidence>
<evidence type="ECO:0000256" key="15">
    <source>
        <dbReference type="ARBA" id="ARBA00023306"/>
    </source>
</evidence>
<gene>
    <name evidence="20" type="ORF">E0L32_011843</name>
</gene>
<dbReference type="GeneID" id="41979290"/>
<evidence type="ECO:0000256" key="6">
    <source>
        <dbReference type="ARBA" id="ARBA00022490"/>
    </source>
</evidence>
<sequence length="290" mass="31670">MCWCTGTQSWTSTQAGFELCGAKKGPLDVRSVLASNIAAQIPQFPYTTTRPLQQQIHDTLSPAMDSSDLFTSSPAKADPASDSEDGPKTPTNQNVRFDAEEVREAALRRELEGVRNINEVIEGVLGTLERAKGNMNNVSQTVNNASTLLNTWTRILSQTEHNQRLILNPEFKGATQDLLEIESENLRKQQEAERKAEELERRREAARRKAEEDERQRLVAPSSTSSSRGLARGTRSRGRVYSRGSGIGRGGSTSGSMSDTSTSSLQRTRSGSGIGRGFGGTRGTRGRGVR</sequence>
<dbReference type="PANTHER" id="PTHR28216">
    <property type="entry name" value="DASH COMPLEX SUBUNIT DUO1"/>
    <property type="match status" value="1"/>
</dbReference>
<accession>A0A507BF26</accession>
<evidence type="ECO:0000256" key="1">
    <source>
        <dbReference type="ARBA" id="ARBA00004123"/>
    </source>
</evidence>
<dbReference type="InParanoid" id="A0A507BF26"/>
<evidence type="ECO:0000256" key="9">
    <source>
        <dbReference type="ARBA" id="ARBA00022776"/>
    </source>
</evidence>